<dbReference type="EMBL" id="CACVBM020001462">
    <property type="protein sequence ID" value="CAA7050934.1"/>
    <property type="molecule type" value="Genomic_DNA"/>
</dbReference>
<keyword evidence="1" id="KW-0812">Transmembrane</keyword>
<reference evidence="2" key="1">
    <citation type="submission" date="2020-01" db="EMBL/GenBank/DDBJ databases">
        <authorList>
            <person name="Mishra B."/>
        </authorList>
    </citation>
    <scope>NUCLEOTIDE SEQUENCE [LARGE SCALE GENOMIC DNA]</scope>
</reference>
<evidence type="ECO:0000256" key="1">
    <source>
        <dbReference type="SAM" id="Phobius"/>
    </source>
</evidence>
<keyword evidence="1" id="KW-1133">Transmembrane helix</keyword>
<evidence type="ECO:0000313" key="2">
    <source>
        <dbReference type="EMBL" id="CAA7050934.1"/>
    </source>
</evidence>
<feature type="transmembrane region" description="Helical" evidence="1">
    <location>
        <begin position="114"/>
        <end position="138"/>
    </location>
</feature>
<keyword evidence="1" id="KW-0472">Membrane</keyword>
<comment type="caution">
    <text evidence="2">The sequence shown here is derived from an EMBL/GenBank/DDBJ whole genome shotgun (WGS) entry which is preliminary data.</text>
</comment>
<gene>
    <name evidence="2" type="ORF">MERR_LOCUS38169</name>
</gene>
<evidence type="ECO:0000313" key="3">
    <source>
        <dbReference type="Proteomes" id="UP000467841"/>
    </source>
</evidence>
<keyword evidence="3" id="KW-1185">Reference proteome</keyword>
<dbReference type="Proteomes" id="UP000467841">
    <property type="component" value="Unassembled WGS sequence"/>
</dbReference>
<accession>A0A6D2KCZ4</accession>
<organism evidence="2 3">
    <name type="scientific">Microthlaspi erraticum</name>
    <dbReference type="NCBI Taxonomy" id="1685480"/>
    <lineage>
        <taxon>Eukaryota</taxon>
        <taxon>Viridiplantae</taxon>
        <taxon>Streptophyta</taxon>
        <taxon>Embryophyta</taxon>
        <taxon>Tracheophyta</taxon>
        <taxon>Spermatophyta</taxon>
        <taxon>Magnoliopsida</taxon>
        <taxon>eudicotyledons</taxon>
        <taxon>Gunneridae</taxon>
        <taxon>Pentapetalae</taxon>
        <taxon>rosids</taxon>
        <taxon>malvids</taxon>
        <taxon>Brassicales</taxon>
        <taxon>Brassicaceae</taxon>
        <taxon>Coluteocarpeae</taxon>
        <taxon>Microthlaspi</taxon>
    </lineage>
</organism>
<feature type="transmembrane region" description="Helical" evidence="1">
    <location>
        <begin position="88"/>
        <end position="107"/>
    </location>
</feature>
<proteinExistence type="predicted"/>
<dbReference type="AlphaFoldDB" id="A0A6D2KCZ4"/>
<sequence>MVLAASAIAYGGLLARCKYNDAPIPSYRLEAKGQMPIYVSTMTLHFWIACLIKDGSTMKETSLLANLLLGAVHSIVQLYFPAEDFDQHNLLFNMSLGFVSALVGAQARESWTNLFLSLCLFPVAVSGIYSFAVALGWWKPPPDLDDHPRCPI</sequence>
<protein>
    <submittedName>
        <fullName evidence="2">Uncharacterized protein</fullName>
    </submittedName>
</protein>
<feature type="transmembrane region" description="Helical" evidence="1">
    <location>
        <begin position="64"/>
        <end position="82"/>
    </location>
</feature>
<name>A0A6D2KCZ4_9BRAS</name>